<dbReference type="SUPFAM" id="SSF52317">
    <property type="entry name" value="Class I glutamine amidotransferase-like"/>
    <property type="match status" value="1"/>
</dbReference>
<dbReference type="Pfam" id="PF00117">
    <property type="entry name" value="GATase"/>
    <property type="match status" value="1"/>
</dbReference>
<dbReference type="PANTHER" id="PTHR42701">
    <property type="entry name" value="IMIDAZOLE GLYCEROL PHOSPHATE SYNTHASE SUBUNIT HISH"/>
    <property type="match status" value="1"/>
</dbReference>
<keyword evidence="10" id="KW-0963">Cytoplasm</keyword>
<dbReference type="PANTHER" id="PTHR42701:SF1">
    <property type="entry name" value="IMIDAZOLE GLYCEROL PHOSPHATE SYNTHASE SUBUNIT HISH"/>
    <property type="match status" value="1"/>
</dbReference>
<evidence type="ECO:0000256" key="2">
    <source>
        <dbReference type="ARBA" id="ARBA00011152"/>
    </source>
</evidence>
<organism evidence="13 14">
    <name type="scientific">Salipaludibacillus neizhouensis</name>
    <dbReference type="NCBI Taxonomy" id="885475"/>
    <lineage>
        <taxon>Bacteria</taxon>
        <taxon>Bacillati</taxon>
        <taxon>Bacillota</taxon>
        <taxon>Bacilli</taxon>
        <taxon>Bacillales</taxon>
        <taxon>Bacillaceae</taxon>
    </lineage>
</organism>
<comment type="subunit">
    <text evidence="2 10">Heterodimer of HisH and HisF.</text>
</comment>
<dbReference type="InterPro" id="IPR017926">
    <property type="entry name" value="GATASE"/>
</dbReference>
<dbReference type="HAMAP" id="MF_00278">
    <property type="entry name" value="HisH"/>
    <property type="match status" value="1"/>
</dbReference>
<sequence>MIGIIDYGMGNLHSVTKALERLGHTPFLSEKPEELSRASLLILPGVGSFKDGMAELEARGLDVFIKQWANDGKPLFGICLGMQLLFEESEENGVTKGLELLPGKVRRFTGVTALGETYKVPHMGWNRLRFHQENHPIIQNVEKGHVYFVHSYVVDADPDVLVATAEYGETHVPAVVGKNTVWATQFHPEKSSSVGMSILKNVVEQKGAE</sequence>
<comment type="catalytic activity">
    <reaction evidence="9 10">
        <text>L-glutamine + H2O = L-glutamate + NH4(+)</text>
        <dbReference type="Rhea" id="RHEA:15889"/>
        <dbReference type="ChEBI" id="CHEBI:15377"/>
        <dbReference type="ChEBI" id="CHEBI:28938"/>
        <dbReference type="ChEBI" id="CHEBI:29985"/>
        <dbReference type="ChEBI" id="CHEBI:58359"/>
        <dbReference type="EC" id="3.5.1.2"/>
    </reaction>
</comment>
<dbReference type="GO" id="GO:0004359">
    <property type="term" value="F:glutaminase activity"/>
    <property type="evidence" value="ECO:0007669"/>
    <property type="project" value="UniProtKB-EC"/>
</dbReference>
<dbReference type="NCBIfam" id="TIGR01855">
    <property type="entry name" value="IMP_synth_hisH"/>
    <property type="match status" value="1"/>
</dbReference>
<dbReference type="EC" id="3.5.1.2" evidence="10"/>
<evidence type="ECO:0000259" key="12">
    <source>
        <dbReference type="Pfam" id="PF00117"/>
    </source>
</evidence>
<feature type="active site" evidence="10 11">
    <location>
        <position position="189"/>
    </location>
</feature>
<keyword evidence="7 10" id="KW-0456">Lyase</keyword>
<dbReference type="GO" id="GO:0000105">
    <property type="term" value="P:L-histidine biosynthetic process"/>
    <property type="evidence" value="ECO:0007669"/>
    <property type="project" value="UniProtKB-UniRule"/>
</dbReference>
<keyword evidence="6 10" id="KW-0368">Histidine biosynthesis</keyword>
<evidence type="ECO:0000256" key="4">
    <source>
        <dbReference type="ARBA" id="ARBA00022801"/>
    </source>
</evidence>
<evidence type="ECO:0000256" key="11">
    <source>
        <dbReference type="PIRSR" id="PIRSR000495-1"/>
    </source>
</evidence>
<accession>A0A3A9KUX3</accession>
<evidence type="ECO:0000256" key="10">
    <source>
        <dbReference type="HAMAP-Rule" id="MF_00278"/>
    </source>
</evidence>
<dbReference type="OrthoDB" id="9807137at2"/>
<evidence type="ECO:0000313" key="13">
    <source>
        <dbReference type="EMBL" id="RKL68406.1"/>
    </source>
</evidence>
<dbReference type="EC" id="4.3.2.10" evidence="10"/>
<proteinExistence type="inferred from homology"/>
<name>A0A3A9KUX3_9BACI</name>
<evidence type="ECO:0000256" key="8">
    <source>
        <dbReference type="ARBA" id="ARBA00047838"/>
    </source>
</evidence>
<reference evidence="13 14" key="1">
    <citation type="submission" date="2017-10" db="EMBL/GenBank/DDBJ databases">
        <title>Bacillus sp. nov., a halophilic bacterium isolated from a Keqin Lake.</title>
        <authorList>
            <person name="Wang H."/>
        </authorList>
    </citation>
    <scope>NUCLEOTIDE SEQUENCE [LARGE SCALE GENOMIC DNA]</scope>
    <source>
        <strain evidence="13 14">KCTC 13187</strain>
    </source>
</reference>
<comment type="subcellular location">
    <subcellularLocation>
        <location evidence="10">Cytoplasm</location>
    </subcellularLocation>
</comment>
<dbReference type="RefSeq" id="WP_110938746.1">
    <property type="nucleotide sequence ID" value="NZ_KZ614147.1"/>
</dbReference>
<dbReference type="PROSITE" id="PS51273">
    <property type="entry name" value="GATASE_TYPE_1"/>
    <property type="match status" value="1"/>
</dbReference>
<dbReference type="GO" id="GO:0000107">
    <property type="term" value="F:imidazoleglycerol-phosphate synthase activity"/>
    <property type="evidence" value="ECO:0007669"/>
    <property type="project" value="UniProtKB-UniRule"/>
</dbReference>
<evidence type="ECO:0000256" key="1">
    <source>
        <dbReference type="ARBA" id="ARBA00005091"/>
    </source>
</evidence>
<dbReference type="GO" id="GO:0016829">
    <property type="term" value="F:lyase activity"/>
    <property type="evidence" value="ECO:0007669"/>
    <property type="project" value="UniProtKB-KW"/>
</dbReference>
<protein>
    <recommendedName>
        <fullName evidence="10">Imidazole glycerol phosphate synthase subunit HisH</fullName>
        <ecNumber evidence="10">4.3.2.10</ecNumber>
    </recommendedName>
    <alternativeName>
        <fullName evidence="10">IGP synthase glutaminase subunit</fullName>
        <ecNumber evidence="10">3.5.1.2</ecNumber>
    </alternativeName>
    <alternativeName>
        <fullName evidence="10">IGP synthase subunit HisH</fullName>
    </alternativeName>
    <alternativeName>
        <fullName evidence="10">ImGP synthase subunit HisH</fullName>
        <shortName evidence="10">IGPS subunit HisH</shortName>
    </alternativeName>
</protein>
<dbReference type="EMBL" id="PDOE01000002">
    <property type="protein sequence ID" value="RKL68406.1"/>
    <property type="molecule type" value="Genomic_DNA"/>
</dbReference>
<evidence type="ECO:0000256" key="6">
    <source>
        <dbReference type="ARBA" id="ARBA00023102"/>
    </source>
</evidence>
<dbReference type="PROSITE" id="PS51274">
    <property type="entry name" value="GATASE_COBBQ"/>
    <property type="match status" value="1"/>
</dbReference>
<evidence type="ECO:0000256" key="7">
    <source>
        <dbReference type="ARBA" id="ARBA00023239"/>
    </source>
</evidence>
<dbReference type="GO" id="GO:0005737">
    <property type="term" value="C:cytoplasm"/>
    <property type="evidence" value="ECO:0007669"/>
    <property type="project" value="UniProtKB-SubCell"/>
</dbReference>
<evidence type="ECO:0000256" key="9">
    <source>
        <dbReference type="ARBA" id="ARBA00049534"/>
    </source>
</evidence>
<gene>
    <name evidence="10" type="primary">hisH</name>
    <name evidence="13" type="ORF">CR203_07985</name>
</gene>
<keyword evidence="3 10" id="KW-0028">Amino-acid biosynthesis</keyword>
<dbReference type="UniPathway" id="UPA00031">
    <property type="reaction ID" value="UER00010"/>
</dbReference>
<dbReference type="InterPro" id="IPR029062">
    <property type="entry name" value="Class_I_gatase-like"/>
</dbReference>
<evidence type="ECO:0000313" key="14">
    <source>
        <dbReference type="Proteomes" id="UP000281498"/>
    </source>
</evidence>
<feature type="active site" evidence="10 11">
    <location>
        <position position="187"/>
    </location>
</feature>
<dbReference type="InterPro" id="IPR010139">
    <property type="entry name" value="Imidazole-glycPsynth_HisH"/>
</dbReference>
<keyword evidence="14" id="KW-1185">Reference proteome</keyword>
<keyword evidence="5 10" id="KW-0315">Glutamine amidotransferase</keyword>
<comment type="caution">
    <text evidence="13">The sequence shown here is derived from an EMBL/GenBank/DDBJ whole genome shotgun (WGS) entry which is preliminary data.</text>
</comment>
<dbReference type="PIRSF" id="PIRSF000495">
    <property type="entry name" value="Amidotransf_hisH"/>
    <property type="match status" value="1"/>
</dbReference>
<comment type="function">
    <text evidence="10">IGPS catalyzes the conversion of PRFAR and glutamine to IGP, AICAR and glutamate. The HisH subunit catalyzes the hydrolysis of glutamine to glutamate and ammonia as part of the synthesis of IGP and AICAR. The resulting ammonia molecule is channeled to the active site of HisF.</text>
</comment>
<dbReference type="Gene3D" id="3.40.50.880">
    <property type="match status" value="1"/>
</dbReference>
<feature type="active site" description="Nucleophile" evidence="10 11">
    <location>
        <position position="79"/>
    </location>
</feature>
<comment type="catalytic activity">
    <reaction evidence="8 10">
        <text>5-[(5-phospho-1-deoxy-D-ribulos-1-ylimino)methylamino]-1-(5-phospho-beta-D-ribosyl)imidazole-4-carboxamide + L-glutamine = D-erythro-1-(imidazol-4-yl)glycerol 3-phosphate + 5-amino-1-(5-phospho-beta-D-ribosyl)imidazole-4-carboxamide + L-glutamate + H(+)</text>
        <dbReference type="Rhea" id="RHEA:24793"/>
        <dbReference type="ChEBI" id="CHEBI:15378"/>
        <dbReference type="ChEBI" id="CHEBI:29985"/>
        <dbReference type="ChEBI" id="CHEBI:58278"/>
        <dbReference type="ChEBI" id="CHEBI:58359"/>
        <dbReference type="ChEBI" id="CHEBI:58475"/>
        <dbReference type="ChEBI" id="CHEBI:58525"/>
        <dbReference type="EC" id="4.3.2.10"/>
    </reaction>
</comment>
<evidence type="ECO:0000256" key="5">
    <source>
        <dbReference type="ARBA" id="ARBA00022962"/>
    </source>
</evidence>
<comment type="pathway">
    <text evidence="1 10">Amino-acid biosynthesis; L-histidine biosynthesis; L-histidine from 5-phospho-alpha-D-ribose 1-diphosphate: step 5/9.</text>
</comment>
<feature type="domain" description="Glutamine amidotransferase" evidence="12">
    <location>
        <begin position="4"/>
        <end position="203"/>
    </location>
</feature>
<evidence type="ECO:0000256" key="3">
    <source>
        <dbReference type="ARBA" id="ARBA00022605"/>
    </source>
</evidence>
<keyword evidence="4 10" id="KW-0378">Hydrolase</keyword>
<dbReference type="Proteomes" id="UP000281498">
    <property type="component" value="Unassembled WGS sequence"/>
</dbReference>
<dbReference type="CDD" id="cd01748">
    <property type="entry name" value="GATase1_IGP_Synthase"/>
    <property type="match status" value="1"/>
</dbReference>
<dbReference type="AlphaFoldDB" id="A0A3A9KUX3"/>